<reference evidence="17 18" key="1">
    <citation type="submission" date="2020-10" db="EMBL/GenBank/DDBJ databases">
        <title>The Coptis chinensis genome and diversification of protoberbering-type alkaloids.</title>
        <authorList>
            <person name="Wang B."/>
            <person name="Shu S."/>
            <person name="Song C."/>
            <person name="Liu Y."/>
        </authorList>
    </citation>
    <scope>NUCLEOTIDE SEQUENCE [LARGE SCALE GENOMIC DNA]</scope>
    <source>
        <strain evidence="17">HL-2020</strain>
        <tissue evidence="17">Leaf</tissue>
    </source>
</reference>
<comment type="caution">
    <text evidence="17">The sequence shown here is derived from an EMBL/GenBank/DDBJ whole genome shotgun (WGS) entry which is preliminary data.</text>
</comment>
<keyword evidence="7 13" id="KW-0406">Ion transport</keyword>
<evidence type="ECO:0000256" key="13">
    <source>
        <dbReference type="PIRNR" id="PIRNR037090"/>
    </source>
</evidence>
<keyword evidence="5 15" id="KW-0732">Signal</keyword>
<dbReference type="FunFam" id="3.40.190.10:FF:000054">
    <property type="entry name" value="Glutamate receptor"/>
    <property type="match status" value="1"/>
</dbReference>
<dbReference type="Proteomes" id="UP000631114">
    <property type="component" value="Unassembled WGS sequence"/>
</dbReference>
<dbReference type="EMBL" id="JADFTS010000009">
    <property type="protein sequence ID" value="KAF9587794.1"/>
    <property type="molecule type" value="Genomic_DNA"/>
</dbReference>
<dbReference type="CDD" id="cd13686">
    <property type="entry name" value="GluR_Plant"/>
    <property type="match status" value="1"/>
</dbReference>
<evidence type="ECO:0000256" key="4">
    <source>
        <dbReference type="ARBA" id="ARBA00022692"/>
    </source>
</evidence>
<organism evidence="17 18">
    <name type="scientific">Coptis chinensis</name>
    <dbReference type="NCBI Taxonomy" id="261450"/>
    <lineage>
        <taxon>Eukaryota</taxon>
        <taxon>Viridiplantae</taxon>
        <taxon>Streptophyta</taxon>
        <taxon>Embryophyta</taxon>
        <taxon>Tracheophyta</taxon>
        <taxon>Spermatophyta</taxon>
        <taxon>Magnoliopsida</taxon>
        <taxon>Ranunculales</taxon>
        <taxon>Ranunculaceae</taxon>
        <taxon>Coptidoideae</taxon>
        <taxon>Coptis</taxon>
    </lineage>
</organism>
<dbReference type="InterPro" id="IPR028082">
    <property type="entry name" value="Peripla_BP_I"/>
</dbReference>
<keyword evidence="10" id="KW-0325">Glycoprotein</keyword>
<keyword evidence="4 14" id="KW-0812">Transmembrane</keyword>
<keyword evidence="8 13" id="KW-0472">Membrane</keyword>
<evidence type="ECO:0000259" key="16">
    <source>
        <dbReference type="SMART" id="SM00079"/>
    </source>
</evidence>
<dbReference type="Gene3D" id="3.40.190.10">
    <property type="entry name" value="Periplasmic binding protein-like II"/>
    <property type="match status" value="2"/>
</dbReference>
<dbReference type="PANTHER" id="PTHR18966">
    <property type="entry name" value="IONOTROPIC GLUTAMATE RECEPTOR"/>
    <property type="match status" value="1"/>
</dbReference>
<feature type="signal peptide" evidence="15">
    <location>
        <begin position="1"/>
        <end position="23"/>
    </location>
</feature>
<sequence length="909" mass="101477">MGNGIITPLFILTWVIMSHFVYCQRPMVVNIGAVFTYNSVIGRVAKVAIQAAADDINADQSILRGVKLNFIMADAECNVFMGAIGAFHVLEGDVVAIIGPQSSSIAHMISFIANGLQVPLVSFAATDPTLSALQFPFFLRTTLSDSYQMVAVADIIDYYGWHEVIALFVDDDYGRNGITSLDDELAKRMGVLHRLGLPTRANRSDIANMLEESKLIGSRVYVVHAAPDSGLAILSIAHQLRMMTSGFVWLATDWLSVTLDSSQPSNRTTLNILQGVVGLRQYMPQSNQKKAFHLRWRELRQKGLVTFGLNNYGLYAYDTVWAVAHGIDEHLKNHGNITFSTNENLHNTKKSTLQLEKLKTFDGGKLLLEKLQKTNFTGLTGRIGFDSDRNLMGSGYEVINVDQKGIRKIGYWSNDSDLSIVPPEKLKGMRPSDLSLNQGLSKATWPGGEINKPRGWVIATNERPLKIGFPNRISFTEFVTESPDSHKVQGYCIDVFNAALKFIPYDVPHKFVAFGDGRSDPNFNDLVRMVAEDDFDAAVGDITIVTSRTRVADFTQPYAANGLVIVIPLKDRKSIAWAFLKPFTVEMWCVTGAFFIVIGVVIWILEHRINDDFRGPPRRQIVTMFLFSFSTLFKTNQEDTVSTLGRMVMMVWLFLLMVVTSSYTASLTSILTVEQLSSPITGIDSLIASNQPIGCQNGSFVKGYLTESLNIHSSRIVSLSNIGEYAKALQRGPNNGGVAAVVDELPYIELFLSKYTEFGMVGQMFTKSGWGFAFKRSSPLTLDFSTAILKLVETGELEKIRKDWFCKSGCAAERTHHSNPKQLHLSSFWGLFLLCAVVTLTAFLVFLLRTLRQFVRYKKKQRNLYPSPSSETNISCSQVCYNFFDFIDEKEEAVKRMFKQSDSAQEQVN</sequence>
<evidence type="ECO:0000256" key="9">
    <source>
        <dbReference type="ARBA" id="ARBA00023170"/>
    </source>
</evidence>
<evidence type="ECO:0000256" key="5">
    <source>
        <dbReference type="ARBA" id="ARBA00022729"/>
    </source>
</evidence>
<dbReference type="FunFam" id="3.40.50.2300:FF:000081">
    <property type="entry name" value="Glutamate receptor"/>
    <property type="match status" value="1"/>
</dbReference>
<proteinExistence type="inferred from homology"/>
<dbReference type="SUPFAM" id="SSF53822">
    <property type="entry name" value="Periplasmic binding protein-like I"/>
    <property type="match status" value="1"/>
</dbReference>
<evidence type="ECO:0000256" key="12">
    <source>
        <dbReference type="ARBA" id="ARBA00023303"/>
    </source>
</evidence>
<dbReference type="OrthoDB" id="5984008at2759"/>
<evidence type="ECO:0000256" key="1">
    <source>
        <dbReference type="ARBA" id="ARBA00004141"/>
    </source>
</evidence>
<keyword evidence="11 13" id="KW-1071">Ligand-gated ion channel</keyword>
<comment type="function">
    <text evidence="13">Glutamate-gated receptor that probably acts as non-selective cation channel.</text>
</comment>
<evidence type="ECO:0000313" key="18">
    <source>
        <dbReference type="Proteomes" id="UP000631114"/>
    </source>
</evidence>
<evidence type="ECO:0000256" key="14">
    <source>
        <dbReference type="SAM" id="Phobius"/>
    </source>
</evidence>
<accession>A0A835GVL3</accession>
<evidence type="ECO:0000256" key="7">
    <source>
        <dbReference type="ARBA" id="ARBA00023065"/>
    </source>
</evidence>
<dbReference type="FunFam" id="1.10.287.70:FF:000037">
    <property type="entry name" value="Glutamate receptor"/>
    <property type="match status" value="1"/>
</dbReference>
<dbReference type="InterPro" id="IPR019594">
    <property type="entry name" value="Glu/Gly-bd"/>
</dbReference>
<evidence type="ECO:0000256" key="15">
    <source>
        <dbReference type="SAM" id="SignalP"/>
    </source>
</evidence>
<dbReference type="Pfam" id="PF00060">
    <property type="entry name" value="Lig_chan"/>
    <property type="match status" value="1"/>
</dbReference>
<feature type="transmembrane region" description="Helical" evidence="14">
    <location>
        <begin position="585"/>
        <end position="605"/>
    </location>
</feature>
<evidence type="ECO:0000256" key="10">
    <source>
        <dbReference type="ARBA" id="ARBA00023180"/>
    </source>
</evidence>
<dbReference type="AlphaFoldDB" id="A0A835GVL3"/>
<dbReference type="CDD" id="cd19990">
    <property type="entry name" value="PBP1_GABAb_receptor_plant"/>
    <property type="match status" value="1"/>
</dbReference>
<dbReference type="GO" id="GO:0016020">
    <property type="term" value="C:membrane"/>
    <property type="evidence" value="ECO:0007669"/>
    <property type="project" value="UniProtKB-SubCell"/>
</dbReference>
<dbReference type="InterPro" id="IPR001320">
    <property type="entry name" value="Iontro_rcpt_C"/>
</dbReference>
<protein>
    <recommendedName>
        <fullName evidence="13">Glutamate receptor</fullName>
    </recommendedName>
</protein>
<dbReference type="GO" id="GO:0009611">
    <property type="term" value="P:response to wounding"/>
    <property type="evidence" value="ECO:0007669"/>
    <property type="project" value="UniProtKB-ARBA"/>
</dbReference>
<keyword evidence="3 13" id="KW-0813">Transport</keyword>
<evidence type="ECO:0000256" key="3">
    <source>
        <dbReference type="ARBA" id="ARBA00022448"/>
    </source>
</evidence>
<keyword evidence="9 13" id="KW-0675">Receptor</keyword>
<feature type="transmembrane region" description="Helical" evidence="14">
    <location>
        <begin position="651"/>
        <end position="671"/>
    </location>
</feature>
<evidence type="ECO:0000256" key="2">
    <source>
        <dbReference type="ARBA" id="ARBA00008685"/>
    </source>
</evidence>
<keyword evidence="6 14" id="KW-1133">Transmembrane helix</keyword>
<feature type="chain" id="PRO_5032398638" description="Glutamate receptor" evidence="15">
    <location>
        <begin position="24"/>
        <end position="909"/>
    </location>
</feature>
<feature type="domain" description="Ionotropic glutamate receptor C-terminal" evidence="16">
    <location>
        <begin position="466"/>
        <end position="807"/>
    </location>
</feature>
<dbReference type="GO" id="GO:0007165">
    <property type="term" value="P:signal transduction"/>
    <property type="evidence" value="ECO:0007669"/>
    <property type="project" value="UniProtKB-ARBA"/>
</dbReference>
<evidence type="ECO:0000256" key="11">
    <source>
        <dbReference type="ARBA" id="ARBA00023286"/>
    </source>
</evidence>
<dbReference type="SMART" id="SM00079">
    <property type="entry name" value="PBPe"/>
    <property type="match status" value="1"/>
</dbReference>
<dbReference type="InterPro" id="IPR015683">
    <property type="entry name" value="Ionotropic_Glu_rcpt"/>
</dbReference>
<comment type="similarity">
    <text evidence="2 13">Belongs to the glutamate-gated ion channel (TC 1.A.10.1) family.</text>
</comment>
<comment type="subcellular location">
    <subcellularLocation>
        <location evidence="1">Membrane</location>
        <topology evidence="1">Multi-pass membrane protein</topology>
    </subcellularLocation>
</comment>
<dbReference type="InterPro" id="IPR044440">
    <property type="entry name" value="GABAb_receptor_plant_PBP1"/>
</dbReference>
<dbReference type="InterPro" id="IPR001828">
    <property type="entry name" value="ANF_lig-bd_rcpt"/>
</dbReference>
<dbReference type="SUPFAM" id="SSF53850">
    <property type="entry name" value="Periplasmic binding protein-like II"/>
    <property type="match status" value="1"/>
</dbReference>
<feature type="transmembrane region" description="Helical" evidence="14">
    <location>
        <begin position="828"/>
        <end position="851"/>
    </location>
</feature>
<dbReference type="GO" id="GO:0015276">
    <property type="term" value="F:ligand-gated monoatomic ion channel activity"/>
    <property type="evidence" value="ECO:0007669"/>
    <property type="project" value="InterPro"/>
</dbReference>
<dbReference type="FunFam" id="3.40.190.10:FF:000175">
    <property type="entry name" value="Glutamate receptor"/>
    <property type="match status" value="1"/>
</dbReference>
<keyword evidence="12 13" id="KW-0407">Ion channel</keyword>
<name>A0A835GVL3_9MAGN</name>
<dbReference type="Pfam" id="PF10613">
    <property type="entry name" value="Lig_chan-Glu_bd"/>
    <property type="match status" value="1"/>
</dbReference>
<dbReference type="InterPro" id="IPR017103">
    <property type="entry name" value="Iontropic_Glu_rcpt_pln"/>
</dbReference>
<evidence type="ECO:0000313" key="17">
    <source>
        <dbReference type="EMBL" id="KAF9587794.1"/>
    </source>
</evidence>
<dbReference type="GO" id="GO:1901701">
    <property type="term" value="P:cellular response to oxygen-containing compound"/>
    <property type="evidence" value="ECO:0007669"/>
    <property type="project" value="UniProtKB-ARBA"/>
</dbReference>
<evidence type="ECO:0000256" key="8">
    <source>
        <dbReference type="ARBA" id="ARBA00023136"/>
    </source>
</evidence>
<evidence type="ECO:0000256" key="6">
    <source>
        <dbReference type="ARBA" id="ARBA00022989"/>
    </source>
</evidence>
<keyword evidence="18" id="KW-1185">Reference proteome</keyword>
<dbReference type="Gene3D" id="1.10.287.70">
    <property type="match status" value="1"/>
</dbReference>
<dbReference type="Gene3D" id="3.40.50.2300">
    <property type="match status" value="2"/>
</dbReference>
<dbReference type="Pfam" id="PF01094">
    <property type="entry name" value="ANF_receptor"/>
    <property type="match status" value="1"/>
</dbReference>
<dbReference type="PIRSF" id="PIRSF037090">
    <property type="entry name" value="Iontro_Glu-like_rcpt_pln"/>
    <property type="match status" value="1"/>
</dbReference>
<gene>
    <name evidence="17" type="ORF">IFM89_005669</name>
</gene>